<name>A0A7C3VNX4_9CYAN</name>
<dbReference type="InterPro" id="IPR013467">
    <property type="entry name" value="HNH78-like"/>
</dbReference>
<sequence length="216" mass="24679">MKWIQKSEEPEALRNWKQQANADWTPRWDVLRASEKEAVHDSLLREQGYICCYCGQRISRDTSHIEHLKPRTSYPELALEYSNMLASCQGNSETPPPLPVHCGHKKKWWYDEKLMVSPLDKNCGDFFTYTESGEIRPGANQEKKAAAETTINKIGLNIPKLIAARKKALEGILDDWESLTDEDKKTLMSGFEQLNSAGEYAEFCAAIVYIIKQLLP</sequence>
<reference evidence="1" key="1">
    <citation type="journal article" date="2020" name="mSystems">
        <title>Genome- and Community-Level Interaction Insights into Carbon Utilization and Element Cycling Functions of Hydrothermarchaeota in Hydrothermal Sediment.</title>
        <authorList>
            <person name="Zhou Z."/>
            <person name="Liu Y."/>
            <person name="Xu W."/>
            <person name="Pan J."/>
            <person name="Luo Z.H."/>
            <person name="Li M."/>
        </authorList>
    </citation>
    <scope>NUCLEOTIDE SEQUENCE [LARGE SCALE GENOMIC DNA]</scope>
    <source>
        <strain evidence="1">SpSt-374</strain>
    </source>
</reference>
<dbReference type="NCBIfam" id="TIGR02646">
    <property type="entry name" value="retron system putative HNH endonuclease"/>
    <property type="match status" value="1"/>
</dbReference>
<accession>A0A7C3VNX4</accession>
<dbReference type="EMBL" id="DSPX01000255">
    <property type="protein sequence ID" value="HGG03737.1"/>
    <property type="molecule type" value="Genomic_DNA"/>
</dbReference>
<evidence type="ECO:0000313" key="1">
    <source>
        <dbReference type="EMBL" id="HGG03737.1"/>
    </source>
</evidence>
<organism evidence="1">
    <name type="scientific">Planktothricoides sp. SpSt-374</name>
    <dbReference type="NCBI Taxonomy" id="2282167"/>
    <lineage>
        <taxon>Bacteria</taxon>
        <taxon>Bacillati</taxon>
        <taxon>Cyanobacteriota</taxon>
        <taxon>Cyanophyceae</taxon>
        <taxon>Oscillatoriophycideae</taxon>
        <taxon>Oscillatoriales</taxon>
        <taxon>Oscillatoriaceae</taxon>
        <taxon>Planktothricoides</taxon>
    </lineage>
</organism>
<comment type="caution">
    <text evidence="1">The sequence shown here is derived from an EMBL/GenBank/DDBJ whole genome shotgun (WGS) entry which is preliminary data.</text>
</comment>
<gene>
    <name evidence="1" type="ORF">ENR15_24645</name>
</gene>
<dbReference type="AlphaFoldDB" id="A0A7C3VNX4"/>
<proteinExistence type="predicted"/>
<dbReference type="Gene3D" id="1.10.30.50">
    <property type="match status" value="1"/>
</dbReference>
<protein>
    <submittedName>
        <fullName evidence="1">TIGR02646 family protein</fullName>
    </submittedName>
</protein>